<gene>
    <name evidence="1" type="ORF">HDF16_003384</name>
</gene>
<keyword evidence="2" id="KW-1185">Reference proteome</keyword>
<proteinExistence type="predicted"/>
<accession>A0A7W8E5Y3</accession>
<protein>
    <recommendedName>
        <fullName evidence="3">Peptidase C25-like protein</fullName>
    </recommendedName>
</protein>
<reference evidence="1 2" key="1">
    <citation type="submission" date="2020-08" db="EMBL/GenBank/DDBJ databases">
        <title>Genomic Encyclopedia of Type Strains, Phase IV (KMG-V): Genome sequencing to study the core and pangenomes of soil and plant-associated prokaryotes.</title>
        <authorList>
            <person name="Whitman W."/>
        </authorList>
    </citation>
    <scope>NUCLEOTIDE SEQUENCE [LARGE SCALE GENOMIC DNA]</scope>
    <source>
        <strain evidence="1 2">M8UP14</strain>
    </source>
</reference>
<dbReference type="AlphaFoldDB" id="A0A7W8E5Y3"/>
<organism evidence="1 2">
    <name type="scientific">Granulicella aggregans</name>
    <dbReference type="NCBI Taxonomy" id="474949"/>
    <lineage>
        <taxon>Bacteria</taxon>
        <taxon>Pseudomonadati</taxon>
        <taxon>Acidobacteriota</taxon>
        <taxon>Terriglobia</taxon>
        <taxon>Terriglobales</taxon>
        <taxon>Acidobacteriaceae</taxon>
        <taxon>Granulicella</taxon>
    </lineage>
</organism>
<sequence>MPDPINDPNALPIPLGVRVDTGAPHPPLTQADVDHILAGRASDQPISPALARVQVVMTLGPDGSVADRNNLCQTGWAVLFASDSDPAIKQQLQPLLDLRQRQVSKRAIPGRKPLFRIFEGSDPATGGVLLNPDGTSQTAQQWTQQHGTSLTAPVVPSVIPYYVLIVGSPERIPFSFQSDLSAQWLVGRLYFDDLADYGRYAAQVIAQEVDPAAPTAPSLPVQPAQTAVWITSNQGDVATTMLANAVSGDFQATDGIAQAPLGQDWGFGVDFSLRADATKARLLDILTGTRGAASVLFTGSHGAETSPPVTDEDIAYQRSTQGALITQSWIPNQPAASGDLFQAEDIPTQNILPGMMVFLFACFSAGCPAIDSYSANADGSPIMIAKAPLISKLAQALLAHGALAVIGHVDRAFKYGFVDTSGTSQVQLLRTPLELLMQGNRAGLAADSFSTTWGAIEGLLHNATPAPVANAALRMHIASDDARNYTVLGDPAVRLRVAQIG</sequence>
<evidence type="ECO:0008006" key="3">
    <source>
        <dbReference type="Google" id="ProtNLM"/>
    </source>
</evidence>
<evidence type="ECO:0000313" key="1">
    <source>
        <dbReference type="EMBL" id="MBB5058670.1"/>
    </source>
</evidence>
<evidence type="ECO:0000313" key="2">
    <source>
        <dbReference type="Proteomes" id="UP000540989"/>
    </source>
</evidence>
<comment type="caution">
    <text evidence="1">The sequence shown here is derived from an EMBL/GenBank/DDBJ whole genome shotgun (WGS) entry which is preliminary data.</text>
</comment>
<dbReference type="RefSeq" id="WP_184218662.1">
    <property type="nucleotide sequence ID" value="NZ_JACHIP010000004.1"/>
</dbReference>
<dbReference type="Proteomes" id="UP000540989">
    <property type="component" value="Unassembled WGS sequence"/>
</dbReference>
<name>A0A7W8E5Y3_9BACT</name>
<dbReference type="EMBL" id="JACHIP010000004">
    <property type="protein sequence ID" value="MBB5058670.1"/>
    <property type="molecule type" value="Genomic_DNA"/>
</dbReference>